<reference evidence="2" key="2">
    <citation type="submission" date="2020-11" db="EMBL/GenBank/DDBJ databases">
        <authorList>
            <person name="McCartney M.A."/>
            <person name="Auch B."/>
            <person name="Kono T."/>
            <person name="Mallez S."/>
            <person name="Becker A."/>
            <person name="Gohl D.M."/>
            <person name="Silverstein K.A.T."/>
            <person name="Koren S."/>
            <person name="Bechman K.B."/>
            <person name="Herman A."/>
            <person name="Abrahante J.E."/>
            <person name="Garbe J."/>
        </authorList>
    </citation>
    <scope>NUCLEOTIDE SEQUENCE</scope>
    <source>
        <strain evidence="2">Duluth1</strain>
        <tissue evidence="2">Whole animal</tissue>
    </source>
</reference>
<feature type="chain" id="PRO_5038723773" evidence="1">
    <location>
        <begin position="21"/>
        <end position="143"/>
    </location>
</feature>
<organism evidence="2 3">
    <name type="scientific">Dreissena polymorpha</name>
    <name type="common">Zebra mussel</name>
    <name type="synonym">Mytilus polymorpha</name>
    <dbReference type="NCBI Taxonomy" id="45954"/>
    <lineage>
        <taxon>Eukaryota</taxon>
        <taxon>Metazoa</taxon>
        <taxon>Spiralia</taxon>
        <taxon>Lophotrochozoa</taxon>
        <taxon>Mollusca</taxon>
        <taxon>Bivalvia</taxon>
        <taxon>Autobranchia</taxon>
        <taxon>Heteroconchia</taxon>
        <taxon>Euheterodonta</taxon>
        <taxon>Imparidentia</taxon>
        <taxon>Neoheterodontei</taxon>
        <taxon>Myida</taxon>
        <taxon>Dreissenoidea</taxon>
        <taxon>Dreissenidae</taxon>
        <taxon>Dreissena</taxon>
    </lineage>
</organism>
<accession>A0A9D4M345</accession>
<evidence type="ECO:0000313" key="2">
    <source>
        <dbReference type="EMBL" id="KAH3869885.1"/>
    </source>
</evidence>
<feature type="signal peptide" evidence="1">
    <location>
        <begin position="1"/>
        <end position="20"/>
    </location>
</feature>
<dbReference type="EMBL" id="JAIWYP010000002">
    <property type="protein sequence ID" value="KAH3869885.1"/>
    <property type="molecule type" value="Genomic_DNA"/>
</dbReference>
<keyword evidence="1" id="KW-0732">Signal</keyword>
<reference evidence="2" key="1">
    <citation type="journal article" date="2019" name="bioRxiv">
        <title>The Genome of the Zebra Mussel, Dreissena polymorpha: A Resource for Invasive Species Research.</title>
        <authorList>
            <person name="McCartney M.A."/>
            <person name="Auch B."/>
            <person name="Kono T."/>
            <person name="Mallez S."/>
            <person name="Zhang Y."/>
            <person name="Obille A."/>
            <person name="Becker A."/>
            <person name="Abrahante J.E."/>
            <person name="Garbe J."/>
            <person name="Badalamenti J.P."/>
            <person name="Herman A."/>
            <person name="Mangelson H."/>
            <person name="Liachko I."/>
            <person name="Sullivan S."/>
            <person name="Sone E.D."/>
            <person name="Koren S."/>
            <person name="Silverstein K.A.T."/>
            <person name="Beckman K.B."/>
            <person name="Gohl D.M."/>
        </authorList>
    </citation>
    <scope>NUCLEOTIDE SEQUENCE</scope>
    <source>
        <strain evidence="2">Duluth1</strain>
        <tissue evidence="2">Whole animal</tissue>
    </source>
</reference>
<evidence type="ECO:0000256" key="1">
    <source>
        <dbReference type="SAM" id="SignalP"/>
    </source>
</evidence>
<protein>
    <submittedName>
        <fullName evidence="2">Uncharacterized protein</fullName>
    </submittedName>
</protein>
<dbReference type="AlphaFoldDB" id="A0A9D4M345"/>
<gene>
    <name evidence="2" type="ORF">DPMN_033058</name>
</gene>
<dbReference type="Proteomes" id="UP000828390">
    <property type="component" value="Unassembled WGS sequence"/>
</dbReference>
<proteinExistence type="predicted"/>
<comment type="caution">
    <text evidence="2">The sequence shown here is derived from an EMBL/GenBank/DDBJ whole genome shotgun (WGS) entry which is preliminary data.</text>
</comment>
<keyword evidence="3" id="KW-1185">Reference proteome</keyword>
<sequence length="143" mass="15532">MTKYWCIVVAFLCCLDITSAVDKYGLSYNYFDEIAHNYCAAKGNGWVFSLRRDCNGVAPTCNDICTSVKADMLTTINNQATKVACFDGIHIKKDHKTLLSNPAPGSQPDAGKLSLVTYGYGSGGCTWSPNHCGPNYCCCKAFS</sequence>
<name>A0A9D4M345_DREPO</name>
<evidence type="ECO:0000313" key="3">
    <source>
        <dbReference type="Proteomes" id="UP000828390"/>
    </source>
</evidence>